<sequence length="179" mass="18918">MYCSKCGRQVDDRAKFCPGCGAPLTAQAADKAGSVPAEQDDFFAKPEQAGNHDEFFTNRSAPASGYAAPGTAPANQWSAPNTWAPGNPPQQAASEEKNSIALAGFICAFFIPLLGWIFGGIGLSRAKRCGGNGKGFAIAAIIVATVMEIIYLAVYMTILPEYIDWLENMSAGILPLLPL</sequence>
<reference evidence="3" key="2">
    <citation type="journal article" date="2021" name="PeerJ">
        <title>Extensive microbial diversity within the chicken gut microbiome revealed by metagenomics and culture.</title>
        <authorList>
            <person name="Gilroy R."/>
            <person name="Ravi A."/>
            <person name="Getino M."/>
            <person name="Pursley I."/>
            <person name="Horton D.L."/>
            <person name="Alikhan N.F."/>
            <person name="Baker D."/>
            <person name="Gharbi K."/>
            <person name="Hall N."/>
            <person name="Watson M."/>
            <person name="Adriaenssens E.M."/>
            <person name="Foster-Nyarko E."/>
            <person name="Jarju S."/>
            <person name="Secka A."/>
            <person name="Antonio M."/>
            <person name="Oren A."/>
            <person name="Chaudhuri R.R."/>
            <person name="La Ragione R."/>
            <person name="Hildebrand F."/>
            <person name="Pallen M.J."/>
        </authorList>
    </citation>
    <scope>NUCLEOTIDE SEQUENCE</scope>
    <source>
        <strain evidence="3">11687</strain>
    </source>
</reference>
<proteinExistence type="predicted"/>
<name>A0A9D1MFK3_9FIRM</name>
<dbReference type="AlphaFoldDB" id="A0A9D1MFK3"/>
<evidence type="ECO:0000256" key="1">
    <source>
        <dbReference type="SAM" id="Phobius"/>
    </source>
</evidence>
<protein>
    <submittedName>
        <fullName evidence="3">Zinc-ribbon domain-containing protein</fullName>
    </submittedName>
</protein>
<dbReference type="InterPro" id="IPR026870">
    <property type="entry name" value="Zinc_ribbon_dom"/>
</dbReference>
<keyword evidence="1" id="KW-1133">Transmembrane helix</keyword>
<dbReference type="Pfam" id="PF13240">
    <property type="entry name" value="Zn_Ribbon_1"/>
    <property type="match status" value="1"/>
</dbReference>
<dbReference type="EMBL" id="DVMZ01000098">
    <property type="protein sequence ID" value="HIU59172.1"/>
    <property type="molecule type" value="Genomic_DNA"/>
</dbReference>
<evidence type="ECO:0000259" key="2">
    <source>
        <dbReference type="Pfam" id="PF13240"/>
    </source>
</evidence>
<keyword evidence="1" id="KW-0472">Membrane</keyword>
<dbReference type="Proteomes" id="UP000824081">
    <property type="component" value="Unassembled WGS sequence"/>
</dbReference>
<gene>
    <name evidence="3" type="ORF">IAC57_03620</name>
</gene>
<feature type="domain" description="Zinc-ribbon" evidence="2">
    <location>
        <begin position="2"/>
        <end position="24"/>
    </location>
</feature>
<comment type="caution">
    <text evidence="3">The sequence shown here is derived from an EMBL/GenBank/DDBJ whole genome shotgun (WGS) entry which is preliminary data.</text>
</comment>
<accession>A0A9D1MFK3</accession>
<organism evidence="3 4">
    <name type="scientific">Candidatus Scatosoma pullistercoris</name>
    <dbReference type="NCBI Taxonomy" id="2840934"/>
    <lineage>
        <taxon>Bacteria</taxon>
        <taxon>Bacillati</taxon>
        <taxon>Bacillota</taxon>
        <taxon>Clostridia</taxon>
        <taxon>Candidatus Scatosoma</taxon>
    </lineage>
</organism>
<keyword evidence="1" id="KW-0812">Transmembrane</keyword>
<feature type="transmembrane region" description="Helical" evidence="1">
    <location>
        <begin position="135"/>
        <end position="158"/>
    </location>
</feature>
<feature type="transmembrane region" description="Helical" evidence="1">
    <location>
        <begin position="100"/>
        <end position="123"/>
    </location>
</feature>
<evidence type="ECO:0000313" key="4">
    <source>
        <dbReference type="Proteomes" id="UP000824081"/>
    </source>
</evidence>
<evidence type="ECO:0000313" key="3">
    <source>
        <dbReference type="EMBL" id="HIU59172.1"/>
    </source>
</evidence>
<reference evidence="3" key="1">
    <citation type="submission" date="2020-10" db="EMBL/GenBank/DDBJ databases">
        <authorList>
            <person name="Gilroy R."/>
        </authorList>
    </citation>
    <scope>NUCLEOTIDE SEQUENCE</scope>
    <source>
        <strain evidence="3">11687</strain>
    </source>
</reference>